<reference evidence="1 2" key="1">
    <citation type="submission" date="2017-04" db="EMBL/GenBank/DDBJ databases">
        <title>Haemophilus influenzae in COPD genome sequencing project.</title>
        <authorList>
            <person name="Murphy T.F."/>
            <person name="Kong Y."/>
            <person name="Nadendla S."/>
            <person name="Tettelin H."/>
            <person name="Pettigrew M."/>
        </authorList>
    </citation>
    <scope>NUCLEOTIDE SEQUENCE [LARGE SCALE GENOMIC DNA]</scope>
    <source>
        <strain evidence="1 2">56P127H1</strain>
    </source>
</reference>
<dbReference type="EMBL" id="NEBY01000114">
    <property type="protein sequence ID" value="PRJ64426.1"/>
    <property type="molecule type" value="Genomic_DNA"/>
</dbReference>
<evidence type="ECO:0000313" key="1">
    <source>
        <dbReference type="EMBL" id="PRJ64426.1"/>
    </source>
</evidence>
<comment type="caution">
    <text evidence="1">The sequence shown here is derived from an EMBL/GenBank/DDBJ whole genome shotgun (WGS) entry which is preliminary data.</text>
</comment>
<sequence length="97" mass="10695">MNDLFISSAILIVLLLIALFGLKVMNIERTIGKIIVLLSLSVGYAFTLGDVLTFNDENMPILNYIQLVYYSAISFFVFGFAGLFFSTKAGISENGLE</sequence>
<dbReference type="AlphaFoldDB" id="A0A2S9RRH6"/>
<accession>A0A2S9RRH6</accession>
<proteinExistence type="predicted"/>
<dbReference type="RefSeq" id="WP_105875790.1">
    <property type="nucleotide sequence ID" value="NZ_CP135761.1"/>
</dbReference>
<organism evidence="1 2">
    <name type="scientific">Haemophilus influenzae</name>
    <dbReference type="NCBI Taxonomy" id="727"/>
    <lineage>
        <taxon>Bacteria</taxon>
        <taxon>Pseudomonadati</taxon>
        <taxon>Pseudomonadota</taxon>
        <taxon>Gammaproteobacteria</taxon>
        <taxon>Pasteurellales</taxon>
        <taxon>Pasteurellaceae</taxon>
        <taxon>Haemophilus</taxon>
    </lineage>
</organism>
<gene>
    <name evidence="1" type="ORF">BV102_00991</name>
</gene>
<evidence type="ECO:0000313" key="2">
    <source>
        <dbReference type="Proteomes" id="UP000238532"/>
    </source>
</evidence>
<dbReference type="Proteomes" id="UP000238532">
    <property type="component" value="Unassembled WGS sequence"/>
</dbReference>
<name>A0A2S9RRH6_HAEIF</name>
<protein>
    <submittedName>
        <fullName evidence="1">Uncharacterized protein</fullName>
    </submittedName>
</protein>